<evidence type="ECO:0000313" key="5">
    <source>
        <dbReference type="EMBL" id="OWV28131.1"/>
    </source>
</evidence>
<dbReference type="EMBL" id="JPUA01000037">
    <property type="protein sequence ID" value="OWV28131.1"/>
    <property type="molecule type" value="Genomic_DNA"/>
</dbReference>
<dbReference type="InterPro" id="IPR051538">
    <property type="entry name" value="Acyl-CoA_Synth/Transferase"/>
</dbReference>
<name>A0A246RVG4_9GAMM</name>
<dbReference type="InterPro" id="IPR036291">
    <property type="entry name" value="NAD(P)-bd_dom_sf"/>
</dbReference>
<dbReference type="InterPro" id="IPR032875">
    <property type="entry name" value="Succ_CoA_lig_flav_dom"/>
</dbReference>
<dbReference type="Gene3D" id="3.40.630.30">
    <property type="match status" value="1"/>
</dbReference>
<evidence type="ECO:0000313" key="6">
    <source>
        <dbReference type="Proteomes" id="UP000197334"/>
    </source>
</evidence>
<evidence type="ECO:0000259" key="4">
    <source>
        <dbReference type="PROSITE" id="PS51186"/>
    </source>
</evidence>
<dbReference type="InterPro" id="IPR000182">
    <property type="entry name" value="GNAT_dom"/>
</dbReference>
<dbReference type="Pfam" id="PF13302">
    <property type="entry name" value="Acetyltransf_3"/>
    <property type="match status" value="1"/>
</dbReference>
<dbReference type="Gene3D" id="3.40.50.261">
    <property type="entry name" value="Succinyl-CoA synthetase domains"/>
    <property type="match status" value="2"/>
</dbReference>
<organism evidence="5 6">
    <name type="scientific">Halomonas campaniensis</name>
    <dbReference type="NCBI Taxonomy" id="213554"/>
    <lineage>
        <taxon>Bacteria</taxon>
        <taxon>Pseudomonadati</taxon>
        <taxon>Pseudomonadota</taxon>
        <taxon>Gammaproteobacteria</taxon>
        <taxon>Oceanospirillales</taxon>
        <taxon>Halomonadaceae</taxon>
        <taxon>Halomonas</taxon>
    </lineage>
</organism>
<comment type="caution">
    <text evidence="5">The sequence shown here is derived from an EMBL/GenBank/DDBJ whole genome shotgun (WGS) entry which is preliminary data.</text>
</comment>
<sequence>MSTRFLHHFFEPRTLAVFGASEKPASLGGLVLSNIQEGGFKGPLWAVNLKGYSQVFGVPCVSRVSELPEVPDLAVVCTPIEGVPSLIKKLGQYGVKAALVLSGGAYLDRDKGNKGSIRERMLSAARVSGIRILGPECMGLIVPGKKLNASYASQPVKAGRVAYLGQSGMLANAMIDWAAGRDVGFSHLITVGDSVDVLLPDLIDYVNQFSPAQAIMLHLERINDAQHFMTAVRDASRNRLVLAIKSGRTPESDISGMAPTPGIANRDVVFDAAFARAGVVRVDDSDELLDALETLSRMKPLKGDRLAIVSNGLGPAMLAIDKLISAGGKLAEFSAETQAALHRSEVDMSKPGENPVDVGGNASPERFVQALEIVAADANVDAVLVVHAPTRMAPSLVTAQALIDNRKKFRRNLLTSWMGLKEALNARHICNLAGIPTYISPEKAVKAFMHMVIYQRVQALLQEIPPSLPFSTSPEIRAQCRTLIKQAKEQGRQTLTHSETAQVLEAYGIPTAPSVYLTNPDEALARAGEIPGTKALKVVHEGNCRPYRYRKHPHKISAGLLQDLDTPEQVAEGVRQLGEKVAEKFPEYAIREYCLQPMQRGKHSMQICAGITRDPVFGPLIVFGIGGYKVNVLADRQVALPPLNMSLAADVVGRTHAASLIREHSADPERDIQHLCQMLVKLSQMASDLSDLRGLEVNPLLLNRDGMVAVDFAMDLGTPSRFAIMPYPEELREWVTLKNGWQVEVRPIRAEDAHLITTFHRQLSEESIRFRYFHNKSNLTQRDLSILSHINYDRQMAFIAEYLGDDGSKEMLGVVRVWNDPDNIRTEFSVIIRDDLQGLGIGSLLMKKMIDYCTNIGTLEMIGKIMVDNHPMRALMKHLGFKCRYNMEEQVIDAVLRLNEPESEWQRHRLESMPD</sequence>
<dbReference type="InterPro" id="IPR016102">
    <property type="entry name" value="Succinyl-CoA_synth-like"/>
</dbReference>
<dbReference type="PANTHER" id="PTHR43334:SF1">
    <property type="entry name" value="3-HYDROXYPROPIONATE--COA LIGASE [ADP-FORMING]"/>
    <property type="match status" value="1"/>
</dbReference>
<dbReference type="PANTHER" id="PTHR43334">
    <property type="entry name" value="ACETATE--COA LIGASE [ADP-FORMING]"/>
    <property type="match status" value="1"/>
</dbReference>
<dbReference type="SUPFAM" id="SSF51735">
    <property type="entry name" value="NAD(P)-binding Rossmann-fold domains"/>
    <property type="match status" value="1"/>
</dbReference>
<evidence type="ECO:0000256" key="1">
    <source>
        <dbReference type="ARBA" id="ARBA00022598"/>
    </source>
</evidence>
<gene>
    <name evidence="5" type="ORF">JI62_17460</name>
</gene>
<proteinExistence type="predicted"/>
<dbReference type="InterPro" id="IPR016181">
    <property type="entry name" value="Acyl_CoA_acyltransferase"/>
</dbReference>
<keyword evidence="2" id="KW-0547">Nucleotide-binding</keyword>
<dbReference type="GO" id="GO:0016747">
    <property type="term" value="F:acyltransferase activity, transferring groups other than amino-acyl groups"/>
    <property type="evidence" value="ECO:0007669"/>
    <property type="project" value="InterPro"/>
</dbReference>
<dbReference type="AlphaFoldDB" id="A0A246RVG4"/>
<keyword evidence="1" id="KW-0436">Ligase</keyword>
<dbReference type="Pfam" id="PF13380">
    <property type="entry name" value="CoA_binding_2"/>
    <property type="match status" value="1"/>
</dbReference>
<dbReference type="Gene3D" id="3.40.50.720">
    <property type="entry name" value="NAD(P)-binding Rossmann-like Domain"/>
    <property type="match status" value="1"/>
</dbReference>
<dbReference type="OrthoDB" id="9807426at2"/>
<dbReference type="SMART" id="SM00881">
    <property type="entry name" value="CoA_binding"/>
    <property type="match status" value="1"/>
</dbReference>
<protein>
    <submittedName>
        <fullName evidence="5">CoA-binding protein</fullName>
    </submittedName>
</protein>
<evidence type="ECO:0000256" key="2">
    <source>
        <dbReference type="ARBA" id="ARBA00022741"/>
    </source>
</evidence>
<dbReference type="Gene3D" id="3.30.470.20">
    <property type="entry name" value="ATP-grasp fold, B domain"/>
    <property type="match status" value="1"/>
</dbReference>
<dbReference type="STRING" id="213554.FF32_15100"/>
<dbReference type="InterPro" id="IPR013815">
    <property type="entry name" value="ATP_grasp_subdomain_1"/>
</dbReference>
<accession>A0A246RVG4</accession>
<dbReference type="Gene3D" id="3.30.1490.20">
    <property type="entry name" value="ATP-grasp fold, A domain"/>
    <property type="match status" value="1"/>
</dbReference>
<dbReference type="PROSITE" id="PS51186">
    <property type="entry name" value="GNAT"/>
    <property type="match status" value="1"/>
</dbReference>
<keyword evidence="6" id="KW-1185">Reference proteome</keyword>
<dbReference type="GO" id="GO:0016874">
    <property type="term" value="F:ligase activity"/>
    <property type="evidence" value="ECO:0007669"/>
    <property type="project" value="UniProtKB-KW"/>
</dbReference>
<dbReference type="SUPFAM" id="SSF56059">
    <property type="entry name" value="Glutathione synthetase ATP-binding domain-like"/>
    <property type="match status" value="1"/>
</dbReference>
<dbReference type="Pfam" id="PF13549">
    <property type="entry name" value="ATP-grasp_5"/>
    <property type="match status" value="1"/>
</dbReference>
<dbReference type="GO" id="GO:0005524">
    <property type="term" value="F:ATP binding"/>
    <property type="evidence" value="ECO:0007669"/>
    <property type="project" value="UniProtKB-KW"/>
</dbReference>
<dbReference type="Proteomes" id="UP000197334">
    <property type="component" value="Unassembled WGS sequence"/>
</dbReference>
<reference evidence="5 6" key="1">
    <citation type="submission" date="2014-08" db="EMBL/GenBank/DDBJ databases">
        <title>Draft genome sequence of a novel L-asparaginase producing marine bacterium, Halomonas campaniensis.</title>
        <authorList>
            <person name="Sundarakrishnan B."/>
            <person name="Moushumi Priya A."/>
            <person name="Raman G."/>
            <person name="Sakthivel N."/>
            <person name="Park S."/>
            <person name="Jayachandran S."/>
        </authorList>
    </citation>
    <scope>NUCLEOTIDE SEQUENCE [LARGE SCALE GENOMIC DNA]</scope>
    <source>
        <strain evidence="5 6">SK03</strain>
    </source>
</reference>
<dbReference type="Pfam" id="PF13607">
    <property type="entry name" value="Succ_CoA_lig"/>
    <property type="match status" value="1"/>
</dbReference>
<feature type="domain" description="N-acetyltransferase" evidence="4">
    <location>
        <begin position="743"/>
        <end position="902"/>
    </location>
</feature>
<dbReference type="RefSeq" id="WP_088701432.1">
    <property type="nucleotide sequence ID" value="NZ_JPUA01000037.1"/>
</dbReference>
<keyword evidence="3" id="KW-0067">ATP-binding</keyword>
<dbReference type="SUPFAM" id="SSF55729">
    <property type="entry name" value="Acyl-CoA N-acyltransferases (Nat)"/>
    <property type="match status" value="1"/>
</dbReference>
<evidence type="ECO:0000256" key="3">
    <source>
        <dbReference type="ARBA" id="ARBA00022840"/>
    </source>
</evidence>
<dbReference type="InterPro" id="IPR003781">
    <property type="entry name" value="CoA-bd"/>
</dbReference>
<dbReference type="SUPFAM" id="SSF52210">
    <property type="entry name" value="Succinyl-CoA synthetase domains"/>
    <property type="match status" value="2"/>
</dbReference>